<proteinExistence type="predicted"/>
<gene>
    <name evidence="1" type="ORF">GM920_16645</name>
</gene>
<accession>A0ABR6EZ23</accession>
<protein>
    <submittedName>
        <fullName evidence="1">Uncharacterized protein</fullName>
    </submittedName>
</protein>
<organism evidence="1 2">
    <name type="scientific">Pedobacter gandavensis</name>
    <dbReference type="NCBI Taxonomy" id="2679963"/>
    <lineage>
        <taxon>Bacteria</taxon>
        <taxon>Pseudomonadati</taxon>
        <taxon>Bacteroidota</taxon>
        <taxon>Sphingobacteriia</taxon>
        <taxon>Sphingobacteriales</taxon>
        <taxon>Sphingobacteriaceae</taxon>
        <taxon>Pedobacter</taxon>
    </lineage>
</organism>
<name>A0ABR6EZ23_9SPHI</name>
<reference evidence="1 2" key="1">
    <citation type="submission" date="2019-11" db="EMBL/GenBank/DDBJ databases">
        <title>Description of Pedobacter sp. LMG 31462T.</title>
        <authorList>
            <person name="Carlier A."/>
            <person name="Qi S."/>
            <person name="Vandamme P."/>
        </authorList>
    </citation>
    <scope>NUCLEOTIDE SEQUENCE [LARGE SCALE GENOMIC DNA]</scope>
    <source>
        <strain evidence="1 2">LMG 31462</strain>
    </source>
</reference>
<dbReference type="Proteomes" id="UP000636110">
    <property type="component" value="Unassembled WGS sequence"/>
</dbReference>
<evidence type="ECO:0000313" key="2">
    <source>
        <dbReference type="Proteomes" id="UP000636110"/>
    </source>
</evidence>
<sequence>MKKKAFPQAPQVGDYIKYEGKNKEVYSIDTDNETFLIDVNGKPVELGGDDWDVYSKTGI</sequence>
<dbReference type="RefSeq" id="WP_182959562.1">
    <property type="nucleotide sequence ID" value="NZ_WNXC01000006.1"/>
</dbReference>
<comment type="caution">
    <text evidence="1">The sequence shown here is derived from an EMBL/GenBank/DDBJ whole genome shotgun (WGS) entry which is preliminary data.</text>
</comment>
<keyword evidence="2" id="KW-1185">Reference proteome</keyword>
<evidence type="ECO:0000313" key="1">
    <source>
        <dbReference type="EMBL" id="MBB2150528.1"/>
    </source>
</evidence>
<dbReference type="EMBL" id="WNXC01000006">
    <property type="protein sequence ID" value="MBB2150528.1"/>
    <property type="molecule type" value="Genomic_DNA"/>
</dbReference>